<dbReference type="InterPro" id="IPR027275">
    <property type="entry name" value="PRC-brl_dom"/>
</dbReference>
<evidence type="ECO:0000256" key="1">
    <source>
        <dbReference type="SAM" id="MobiDB-lite"/>
    </source>
</evidence>
<evidence type="ECO:0000313" key="4">
    <source>
        <dbReference type="EMBL" id="TDX28720.1"/>
    </source>
</evidence>
<feature type="chain" id="PRO_5020691360" evidence="2">
    <location>
        <begin position="27"/>
        <end position="279"/>
    </location>
</feature>
<dbReference type="InterPro" id="IPR011033">
    <property type="entry name" value="PRC_barrel-like_sf"/>
</dbReference>
<feature type="compositionally biased region" description="Low complexity" evidence="1">
    <location>
        <begin position="31"/>
        <end position="53"/>
    </location>
</feature>
<dbReference type="Proteomes" id="UP000294489">
    <property type="component" value="Unassembled WGS sequence"/>
</dbReference>
<feature type="signal peptide" evidence="2">
    <location>
        <begin position="1"/>
        <end position="26"/>
    </location>
</feature>
<comment type="caution">
    <text evidence="4">The sequence shown here is derived from an EMBL/GenBank/DDBJ whole genome shotgun (WGS) entry which is preliminary data.</text>
</comment>
<dbReference type="SUPFAM" id="SSF50346">
    <property type="entry name" value="PRC-barrel domain"/>
    <property type="match status" value="1"/>
</dbReference>
<organism evidence="4 5">
    <name type="scientific">Modicisalibacter xianhensis</name>
    <dbReference type="NCBI Taxonomy" id="442341"/>
    <lineage>
        <taxon>Bacteria</taxon>
        <taxon>Pseudomonadati</taxon>
        <taxon>Pseudomonadota</taxon>
        <taxon>Gammaproteobacteria</taxon>
        <taxon>Oceanospirillales</taxon>
        <taxon>Halomonadaceae</taxon>
        <taxon>Modicisalibacter</taxon>
    </lineage>
</organism>
<dbReference type="RefSeq" id="WP_243836216.1">
    <property type="nucleotide sequence ID" value="NZ_SOEC01000009.1"/>
</dbReference>
<dbReference type="AlphaFoldDB" id="A0A4R8FQV5"/>
<evidence type="ECO:0000259" key="3">
    <source>
        <dbReference type="Pfam" id="PF05239"/>
    </source>
</evidence>
<evidence type="ECO:0000256" key="2">
    <source>
        <dbReference type="SAM" id="SignalP"/>
    </source>
</evidence>
<keyword evidence="2" id="KW-0732">Signal</keyword>
<sequence>MPMTQKRVAALVISLVSGFYLTPAIAQDNGNQANKSSDNSAQSSQSQADSTANKPGNVRPIGQWNYQQLYQSGGVRADRLLEASVLNANGDEIGSVENAILNQDNRIIALIAQVGGMWDIGDTHVAIPWEEIKLTDTGVQVPIREDNVDDYGLFDESYVIKQDLDQATQVEDDVMTGPQTWKITDLLNDYASIDDGEGYGYVTNALFSKEGVLQALVIDPSEERYGQGPYAYPFYGYEQGWRPGDSAYQISYSSEETKTLPTFDYTQYDSPWNTTQANQ</sequence>
<feature type="region of interest" description="Disordered" evidence="1">
    <location>
        <begin position="30"/>
        <end position="59"/>
    </location>
</feature>
<proteinExistence type="predicted"/>
<reference evidence="4 5" key="1">
    <citation type="submission" date="2019-03" db="EMBL/GenBank/DDBJ databases">
        <title>Freshwater and sediment microbial communities from various areas in North America, analyzing microbe dynamics in response to fracking.</title>
        <authorList>
            <person name="Lamendella R."/>
        </authorList>
    </citation>
    <scope>NUCLEOTIDE SEQUENCE [LARGE SCALE GENOMIC DNA]</scope>
    <source>
        <strain evidence="4 5">6_TX</strain>
    </source>
</reference>
<gene>
    <name evidence="4" type="ORF">DFO67_109103</name>
</gene>
<dbReference type="Pfam" id="PF05239">
    <property type="entry name" value="PRC"/>
    <property type="match status" value="1"/>
</dbReference>
<dbReference type="Gene3D" id="2.30.30.240">
    <property type="entry name" value="PRC-barrel domain"/>
    <property type="match status" value="1"/>
</dbReference>
<evidence type="ECO:0000313" key="5">
    <source>
        <dbReference type="Proteomes" id="UP000294489"/>
    </source>
</evidence>
<dbReference type="EMBL" id="SOEC01000009">
    <property type="protein sequence ID" value="TDX28720.1"/>
    <property type="molecule type" value="Genomic_DNA"/>
</dbReference>
<protein>
    <submittedName>
        <fullName evidence="4">PRC-barrel domain protein</fullName>
    </submittedName>
</protein>
<feature type="domain" description="PRC-barrel" evidence="3">
    <location>
        <begin position="75"/>
        <end position="147"/>
    </location>
</feature>
<accession>A0A4R8FQV5</accession>
<name>A0A4R8FQV5_9GAMM</name>